<protein>
    <submittedName>
        <fullName evidence="1">Uncharacterized protein</fullName>
    </submittedName>
</protein>
<reference evidence="1" key="1">
    <citation type="submission" date="2020-08" db="EMBL/GenBank/DDBJ databases">
        <authorList>
            <person name="Cejkova D."/>
            <person name="Kubasova T."/>
            <person name="Jahodarova E."/>
            <person name="Rychlik I."/>
        </authorList>
    </citation>
    <scope>NUCLEOTIDE SEQUENCE</scope>
    <source>
        <strain evidence="1">An836</strain>
    </source>
</reference>
<gene>
    <name evidence="1" type="ORF">H7U32_06170</name>
</gene>
<dbReference type="Gene3D" id="3.90.320.10">
    <property type="match status" value="1"/>
</dbReference>
<organism evidence="1 2">
    <name type="scientific">Bifidobacterium pullorum subsp. saeculare</name>
    <dbReference type="NCBI Taxonomy" id="78257"/>
    <lineage>
        <taxon>Bacteria</taxon>
        <taxon>Bacillati</taxon>
        <taxon>Actinomycetota</taxon>
        <taxon>Actinomycetes</taxon>
        <taxon>Bifidobacteriales</taxon>
        <taxon>Bifidobacteriaceae</taxon>
        <taxon>Bifidobacterium</taxon>
    </lineage>
</organism>
<dbReference type="Proteomes" id="UP000718821">
    <property type="component" value="Unassembled WGS sequence"/>
</dbReference>
<dbReference type="RefSeq" id="WP_204469006.1">
    <property type="nucleotide sequence ID" value="NZ_JACLYU010000010.1"/>
</dbReference>
<proteinExistence type="predicted"/>
<evidence type="ECO:0000313" key="2">
    <source>
        <dbReference type="Proteomes" id="UP000718821"/>
    </source>
</evidence>
<comment type="caution">
    <text evidence="1">The sequence shown here is derived from an EMBL/GenBank/DDBJ whole genome shotgun (WGS) entry which is preliminary data.</text>
</comment>
<dbReference type="AlphaFoldDB" id="A0A938WYF2"/>
<reference evidence="1" key="2">
    <citation type="journal article" date="2021" name="Sci. Rep.">
        <title>The distribution of antibiotic resistance genes in chicken gut microbiota commensals.</title>
        <authorList>
            <person name="Juricova H."/>
            <person name="Matiasovicova J."/>
            <person name="Kubasova T."/>
            <person name="Cejkova D."/>
            <person name="Rychlik I."/>
        </authorList>
    </citation>
    <scope>NUCLEOTIDE SEQUENCE</scope>
    <source>
        <strain evidence="1">An836</strain>
    </source>
</reference>
<name>A0A938WYF2_9BIFI</name>
<sequence length="311" mass="35083">MNADDILAVANAQQQATPAPQTGDDSTDADLWPEIRRIIETRMSSQPRDLQREIGPSELGTSCVHCLAAKLAGWPERRRPAWLPFIGTCVHARFEQWFQESEETVFTGPAPEDERRRFVPEMRVTVGHLQGLHAGYDVKGSIDLYDRKTGSTIDWKIVGNTTLTKVKAHGPSQQYRVQASLYGIGLENRGEAVRYSRIYFLPKTKTSLADALPWQTRFDPKPGRWALARAQLLVNLMDCIEQAEGIDVRDSWIHSLPAAGPDGCFQCRSAVWPDQGMPEGFDDKEWTPIPDKWARLASVIEPEYQENQPKQ</sequence>
<dbReference type="EMBL" id="JACLYU010000010">
    <property type="protein sequence ID" value="MBM6699898.1"/>
    <property type="molecule type" value="Genomic_DNA"/>
</dbReference>
<accession>A0A938WYF2</accession>
<keyword evidence="2" id="KW-1185">Reference proteome</keyword>
<evidence type="ECO:0000313" key="1">
    <source>
        <dbReference type="EMBL" id="MBM6699898.1"/>
    </source>
</evidence>
<dbReference type="InterPro" id="IPR011604">
    <property type="entry name" value="PDDEXK-like_dom_sf"/>
</dbReference>